<evidence type="ECO:0000313" key="7">
    <source>
        <dbReference type="Proteomes" id="UP000815677"/>
    </source>
</evidence>
<dbReference type="InterPro" id="IPR050628">
    <property type="entry name" value="SNF2_RAD54_helicase_TF"/>
</dbReference>
<dbReference type="InterPro" id="IPR049730">
    <property type="entry name" value="SNF2/RAD54-like_C"/>
</dbReference>
<dbReference type="InterPro" id="IPR001650">
    <property type="entry name" value="Helicase_C-like"/>
</dbReference>
<dbReference type="Pfam" id="PF00271">
    <property type="entry name" value="Helicase_C"/>
    <property type="match status" value="1"/>
</dbReference>
<dbReference type="CDD" id="cd18793">
    <property type="entry name" value="SF2_C_SNF"/>
    <property type="match status" value="1"/>
</dbReference>
<name>A0ABQ0KVZ5_MYCCL</name>
<dbReference type="PANTHER" id="PTHR45626">
    <property type="entry name" value="TRANSCRIPTION TERMINATION FACTOR 2-RELATED"/>
    <property type="match status" value="1"/>
</dbReference>
<protein>
    <submittedName>
        <fullName evidence="6">DEAD/DEAH box helicase</fullName>
    </submittedName>
</protein>
<sequence length="247" mass="26561">MALHPILVPRDMVRGSASPNACSVCGQDIMFPTLDDDDDARDAIEAHSQPPQRCVGADAHLICSICALALAEDVPSQTPTCPHCNASMSNNVAETVKAPSKGVLLQDEDFMAGASVKVDALVALIKAIPRQDKALVFSNFTSFLRIIQKRFGTEGIPALIFSGDLSDTKRAEVLKTFRDANGPKVLLLTLGAGAVGLNITAANHVFITDPWWQGAIESQAIDRVNRIGQRKSVTATRLICRDTVEER</sequence>
<keyword evidence="7" id="KW-1185">Reference proteome</keyword>
<proteinExistence type="predicted"/>
<keyword evidence="2" id="KW-0378">Hydrolase</keyword>
<feature type="non-terminal residue" evidence="6">
    <location>
        <position position="247"/>
    </location>
</feature>
<keyword evidence="1" id="KW-0547">Nucleotide-binding</keyword>
<dbReference type="PROSITE" id="PS51194">
    <property type="entry name" value="HELICASE_CTER"/>
    <property type="match status" value="1"/>
</dbReference>
<dbReference type="Proteomes" id="UP000815677">
    <property type="component" value="Unassembled WGS sequence"/>
</dbReference>
<dbReference type="GO" id="GO:0004386">
    <property type="term" value="F:helicase activity"/>
    <property type="evidence" value="ECO:0007669"/>
    <property type="project" value="UniProtKB-KW"/>
</dbReference>
<evidence type="ECO:0000259" key="5">
    <source>
        <dbReference type="PROSITE" id="PS51194"/>
    </source>
</evidence>
<dbReference type="EMBL" id="DF838631">
    <property type="protein sequence ID" value="GAT43123.1"/>
    <property type="molecule type" value="Genomic_DNA"/>
</dbReference>
<keyword evidence="3 6" id="KW-0347">Helicase</keyword>
<organism evidence="6 7">
    <name type="scientific">Mycena chlorophos</name>
    <name type="common">Agaric fungus</name>
    <name type="synonym">Agaricus chlorophos</name>
    <dbReference type="NCBI Taxonomy" id="658473"/>
    <lineage>
        <taxon>Eukaryota</taxon>
        <taxon>Fungi</taxon>
        <taxon>Dikarya</taxon>
        <taxon>Basidiomycota</taxon>
        <taxon>Agaricomycotina</taxon>
        <taxon>Agaricomycetes</taxon>
        <taxon>Agaricomycetidae</taxon>
        <taxon>Agaricales</taxon>
        <taxon>Marasmiineae</taxon>
        <taxon>Mycenaceae</taxon>
        <taxon>Mycena</taxon>
    </lineage>
</organism>
<accession>A0ABQ0KVZ5</accession>
<dbReference type="PANTHER" id="PTHR45626:SF17">
    <property type="entry name" value="HELICASE-LIKE TRANSCRIPTION FACTOR"/>
    <property type="match status" value="1"/>
</dbReference>
<evidence type="ECO:0000256" key="4">
    <source>
        <dbReference type="ARBA" id="ARBA00022840"/>
    </source>
</evidence>
<reference evidence="6" key="1">
    <citation type="submission" date="2014-09" db="EMBL/GenBank/DDBJ databases">
        <title>Genome sequence of the luminous mushroom Mycena chlorophos for searching fungal bioluminescence genes.</title>
        <authorList>
            <person name="Tanaka Y."/>
            <person name="Kasuga D."/>
            <person name="Oba Y."/>
            <person name="Hase S."/>
            <person name="Sato K."/>
            <person name="Oba Y."/>
            <person name="Sakakibara Y."/>
        </authorList>
    </citation>
    <scope>NUCLEOTIDE SEQUENCE</scope>
</reference>
<evidence type="ECO:0000313" key="6">
    <source>
        <dbReference type="EMBL" id="GAT43123.1"/>
    </source>
</evidence>
<evidence type="ECO:0000256" key="1">
    <source>
        <dbReference type="ARBA" id="ARBA00022741"/>
    </source>
</evidence>
<dbReference type="SMART" id="SM00490">
    <property type="entry name" value="HELICc"/>
    <property type="match status" value="1"/>
</dbReference>
<gene>
    <name evidence="6" type="ORF">MCHLO_00816</name>
</gene>
<dbReference type="InterPro" id="IPR027417">
    <property type="entry name" value="P-loop_NTPase"/>
</dbReference>
<keyword evidence="4" id="KW-0067">ATP-binding</keyword>
<evidence type="ECO:0000256" key="2">
    <source>
        <dbReference type="ARBA" id="ARBA00022801"/>
    </source>
</evidence>
<evidence type="ECO:0000256" key="3">
    <source>
        <dbReference type="ARBA" id="ARBA00022806"/>
    </source>
</evidence>
<dbReference type="SUPFAM" id="SSF52540">
    <property type="entry name" value="P-loop containing nucleoside triphosphate hydrolases"/>
    <property type="match status" value="1"/>
</dbReference>
<dbReference type="Gene3D" id="3.40.50.300">
    <property type="entry name" value="P-loop containing nucleotide triphosphate hydrolases"/>
    <property type="match status" value="1"/>
</dbReference>
<feature type="domain" description="Helicase C-terminal" evidence="5">
    <location>
        <begin position="120"/>
        <end position="247"/>
    </location>
</feature>